<gene>
    <name evidence="2" type="ORF">ALP44_03091</name>
</gene>
<reference evidence="2 3" key="1">
    <citation type="submission" date="2018-08" db="EMBL/GenBank/DDBJ databases">
        <title>Recombination of ecologically and evolutionarily significant loci maintains genetic cohesion in the Pseudomonas syringae species complex.</title>
        <authorList>
            <person name="Dillon M."/>
            <person name="Thakur S."/>
            <person name="Almeida R.N.D."/>
            <person name="Weir B.S."/>
            <person name="Guttman D.S."/>
        </authorList>
    </citation>
    <scope>NUCLEOTIDE SEQUENCE [LARGE SCALE GENOMIC DNA]</scope>
    <source>
        <strain evidence="2 3">ICMP 3934</strain>
    </source>
</reference>
<proteinExistence type="predicted"/>
<feature type="region of interest" description="Disordered" evidence="1">
    <location>
        <begin position="22"/>
        <end position="78"/>
    </location>
</feature>
<feature type="compositionally biased region" description="Low complexity" evidence="1">
    <location>
        <begin position="100"/>
        <end position="110"/>
    </location>
</feature>
<accession>A0A0Q0F9K5</accession>
<dbReference type="Proteomes" id="UP000282636">
    <property type="component" value="Unassembled WGS sequence"/>
</dbReference>
<evidence type="ECO:0000313" key="2">
    <source>
        <dbReference type="EMBL" id="RMT69893.1"/>
    </source>
</evidence>
<organism evidence="2 3">
    <name type="scientific">Pseudomonas syringae pv. theae</name>
    <dbReference type="NCBI Taxonomy" id="103985"/>
    <lineage>
        <taxon>Bacteria</taxon>
        <taxon>Pseudomonadati</taxon>
        <taxon>Pseudomonadota</taxon>
        <taxon>Gammaproteobacteria</taxon>
        <taxon>Pseudomonadales</taxon>
        <taxon>Pseudomonadaceae</taxon>
        <taxon>Pseudomonas</taxon>
        <taxon>Pseudomonas syringae</taxon>
    </lineage>
</organism>
<feature type="compositionally biased region" description="Polar residues" evidence="1">
    <location>
        <begin position="59"/>
        <end position="68"/>
    </location>
</feature>
<evidence type="ECO:0000313" key="3">
    <source>
        <dbReference type="Proteomes" id="UP000282636"/>
    </source>
</evidence>
<comment type="caution">
    <text evidence="2">The sequence shown here is derived from an EMBL/GenBank/DDBJ whole genome shotgun (WGS) entry which is preliminary data.</text>
</comment>
<dbReference type="AlphaFoldDB" id="A0A0Q0F9K5"/>
<protein>
    <submittedName>
        <fullName evidence="2">Uncharacterized protein</fullName>
    </submittedName>
</protein>
<feature type="compositionally biased region" description="Low complexity" evidence="1">
    <location>
        <begin position="39"/>
        <end position="55"/>
    </location>
</feature>
<dbReference type="RefSeq" id="WP_019332223.1">
    <property type="nucleotide sequence ID" value="NZ_BQUM01000080.1"/>
</dbReference>
<feature type="compositionally biased region" description="Low complexity" evidence="1">
    <location>
        <begin position="529"/>
        <end position="551"/>
    </location>
</feature>
<name>A0A0Q0F9K5_PSESX</name>
<sequence length="581" mass="61239">MATSSKDDYDPILAGDIVQATKAKQRSFDVTNTPAQYLPKPDQAAPAAAPSPAGPVGRATQQLASQATPRPISLADAFPTGLGDGKKAIYAGVGANGEASFSSSPSALNSIQTNFTAPNQPPEQRLTSLMADGNVSQSGTARLDQAVNSQQQAYRPMTSFADVISGAAQNPAAQQQANIAQEWRTPASGPQFAALGSSANVGDGIGAFSQSNAGDSALASTRFQKANDTREAGRDKDRLDLANAKLTRDSNFTVVADSSRRPTLADLRFDQQRQVDTQGMRDAVQGAQGQIDSRRQGQAADQQLRQASRLEDAFNAATAPNATEEQRNAYRTLSDPLGTGSAKLRAIEADTAAKNARAQKDTALAAKADRNIRGLPAALQKLEDADVEAVGVTKTMNGALDKISSQISDGTLQLGVLDNISSTVRNAVGGSDEVSANYSSMLSTMEKLRNESLRLNKGTQTEGDADRAWNELFTNIRDPKIVQQRIKEINGYNNQAAALRGATINNRRANQGLDSLDVDGLLNGALQAASPSGAQAQPQQQAASSSPAQGAVYTITTDDQYARLPSGADYIDPQGNHRRKP</sequence>
<dbReference type="EMBL" id="RBTL01000119">
    <property type="protein sequence ID" value="RMT69893.1"/>
    <property type="molecule type" value="Genomic_DNA"/>
</dbReference>
<feature type="region of interest" description="Disordered" evidence="1">
    <location>
        <begin position="98"/>
        <end position="122"/>
    </location>
</feature>
<evidence type="ECO:0000256" key="1">
    <source>
        <dbReference type="SAM" id="MobiDB-lite"/>
    </source>
</evidence>
<feature type="region of interest" description="Disordered" evidence="1">
    <location>
        <begin position="529"/>
        <end position="581"/>
    </location>
</feature>